<organism evidence="1 2">
    <name type="scientific">Pedobacter ureilyticus</name>
    <dbReference type="NCBI Taxonomy" id="1393051"/>
    <lineage>
        <taxon>Bacteria</taxon>
        <taxon>Pseudomonadati</taxon>
        <taxon>Bacteroidota</taxon>
        <taxon>Sphingobacteriia</taxon>
        <taxon>Sphingobacteriales</taxon>
        <taxon>Sphingobacteriaceae</taxon>
        <taxon>Pedobacter</taxon>
    </lineage>
</organism>
<evidence type="ECO:0000313" key="2">
    <source>
        <dbReference type="Proteomes" id="UP001517247"/>
    </source>
</evidence>
<reference evidence="1 2" key="1">
    <citation type="submission" date="2024-12" db="EMBL/GenBank/DDBJ databases">
        <authorList>
            <person name="Hu S."/>
        </authorList>
    </citation>
    <scope>NUCLEOTIDE SEQUENCE [LARGE SCALE GENOMIC DNA]</scope>
    <source>
        <strain evidence="1 2">THG-T11</strain>
    </source>
</reference>
<comment type="caution">
    <text evidence="1">The sequence shown here is derived from an EMBL/GenBank/DDBJ whole genome shotgun (WGS) entry which is preliminary data.</text>
</comment>
<dbReference type="EMBL" id="SSHJ02000007">
    <property type="protein sequence ID" value="MFN0256664.1"/>
    <property type="molecule type" value="Genomic_DNA"/>
</dbReference>
<proteinExistence type="predicted"/>
<protein>
    <submittedName>
        <fullName evidence="1">Uncharacterized protein</fullName>
    </submittedName>
</protein>
<dbReference type="Proteomes" id="UP001517247">
    <property type="component" value="Unassembled WGS sequence"/>
</dbReference>
<sequence length="62" mass="7010">MGKFWEPGMVQLPDGEIQFFFANELDNKNANTRPEQKVLLIRSKDIGQTCPLVKDATSAHSF</sequence>
<evidence type="ECO:0000313" key="1">
    <source>
        <dbReference type="EMBL" id="MFN0256664.1"/>
    </source>
</evidence>
<dbReference type="RefSeq" id="WP_138723754.1">
    <property type="nucleotide sequence ID" value="NZ_SSHJ02000007.1"/>
</dbReference>
<keyword evidence="2" id="KW-1185">Reference proteome</keyword>
<gene>
    <name evidence="1" type="ORF">E6A44_013835</name>
</gene>
<accession>A0ABW9J848</accession>
<name>A0ABW9J848_9SPHI</name>